<evidence type="ECO:0000313" key="2">
    <source>
        <dbReference type="Proteomes" id="UP001149314"/>
    </source>
</evidence>
<gene>
    <name evidence="1" type="ORF">OEZ79_26695</name>
</gene>
<organism evidence="1 2">
    <name type="scientific">Leclercia adecarboxylata</name>
    <dbReference type="NCBI Taxonomy" id="83655"/>
    <lineage>
        <taxon>Bacteria</taxon>
        <taxon>Pseudomonadati</taxon>
        <taxon>Pseudomonadota</taxon>
        <taxon>Gammaproteobacteria</taxon>
        <taxon>Enterobacterales</taxon>
        <taxon>Enterobacteriaceae</taxon>
        <taxon>Leclercia</taxon>
    </lineage>
</organism>
<accession>A0A9X4BHY1</accession>
<evidence type="ECO:0000313" key="1">
    <source>
        <dbReference type="EMBL" id="MDC6641755.1"/>
    </source>
</evidence>
<comment type="caution">
    <text evidence="1">The sequence shown here is derived from an EMBL/GenBank/DDBJ whole genome shotgun (WGS) entry which is preliminary data.</text>
</comment>
<sequence>MELQLVVALELRLELLAEFRLTVEARYPVLILVGQELEVVAGDGLGQPQICLLYNSDAADDLTRFAMRLRLSSMK</sequence>
<feature type="non-terminal residue" evidence="1">
    <location>
        <position position="75"/>
    </location>
</feature>
<proteinExistence type="predicted"/>
<dbReference type="RefSeq" id="WP_272733705.1">
    <property type="nucleotide sequence ID" value="NZ_JAOURS010000301.1"/>
</dbReference>
<name>A0A9X4BHY1_9ENTR</name>
<reference evidence="1" key="1">
    <citation type="journal article" date="2023" name="Genes Genomics">
        <title>Genomic insights of Leclercia adecarboxylata strains linked to an outbreak in public hospitals in Mexico.</title>
        <authorList>
            <person name="Barrios-Villa E."/>
            <person name="Pacheco-Flores B."/>
            <person name="Lozano-Zarain P."/>
            <person name="Del Campo-Ortega R."/>
            <person name="de Jesus Ascencio-Montiel I."/>
            <person name="Gonzalez-Leon M."/>
            <person name="Camorlinga-Ponce M."/>
            <person name="Gaytan Cervantes F.J."/>
            <person name="Gonzalez Torres C."/>
            <person name="Aguilar E."/>
            <person name="Gonzalez Ibarra J."/>
            <person name="Torres Lopez F.J."/>
            <person name="Rosas-Vargas H."/>
            <person name="Gonzalez-Bonilla C.R."/>
            <person name="Del Carmen Rocha-Gracia R."/>
        </authorList>
    </citation>
    <scope>NUCLEOTIDE SEQUENCE</scope>
    <source>
        <strain evidence="1">Lac40</strain>
    </source>
</reference>
<dbReference type="Proteomes" id="UP001149314">
    <property type="component" value="Unassembled WGS sequence"/>
</dbReference>
<protein>
    <submittedName>
        <fullName evidence="1">Uncharacterized protein</fullName>
    </submittedName>
</protein>
<dbReference type="EMBL" id="JAOURS010000301">
    <property type="protein sequence ID" value="MDC6641755.1"/>
    <property type="molecule type" value="Genomic_DNA"/>
</dbReference>
<dbReference type="AlphaFoldDB" id="A0A9X4BHY1"/>